<dbReference type="InterPro" id="IPR003416">
    <property type="entry name" value="MgtC/SapB/SrpB/YhiD_fam"/>
</dbReference>
<dbReference type="InterPro" id="IPR049177">
    <property type="entry name" value="MgtC_SapB_SrpB_YhiD_N"/>
</dbReference>
<keyword evidence="6 7" id="KW-0472">Membrane</keyword>
<gene>
    <name evidence="9" type="ORF">AT15_03990</name>
</gene>
<dbReference type="EMBL" id="JFHK01000020">
    <property type="protein sequence ID" value="OAA29160.1"/>
    <property type="molecule type" value="Genomic_DNA"/>
</dbReference>
<dbReference type="AlphaFoldDB" id="A0A176JZ56"/>
<proteinExistence type="inferred from homology"/>
<sequence>MPEFADLVLRLISATVSGALIGFTRERIQRPAGLRTHALISVGAAFITVLSIFAFFDGETGDPGRVAAQIVSGIGFLGAGTILKKGFSVKGLTTAATLWVTAAIGMGFGAGEYLLSFVATAIVLLIVVVFKRVDIFAGKGNKRTVTIEMHKKHAMEKLTEELEKLKITPLHIEIETDEDNINFELVISSEDYKILKKNIVEFASIEGIISMDLGD</sequence>
<keyword evidence="3" id="KW-1003">Cell membrane</keyword>
<evidence type="ECO:0000313" key="10">
    <source>
        <dbReference type="Proteomes" id="UP000077339"/>
    </source>
</evidence>
<evidence type="ECO:0000256" key="1">
    <source>
        <dbReference type="ARBA" id="ARBA00004651"/>
    </source>
</evidence>
<dbReference type="PATRIC" id="fig|1453497.3.peg.790"/>
<feature type="transmembrane region" description="Helical" evidence="7">
    <location>
        <begin position="66"/>
        <end position="83"/>
    </location>
</feature>
<keyword evidence="5 7" id="KW-1133">Transmembrane helix</keyword>
<dbReference type="Proteomes" id="UP000077339">
    <property type="component" value="Unassembled WGS sequence"/>
</dbReference>
<dbReference type="GO" id="GO:0005886">
    <property type="term" value="C:plasma membrane"/>
    <property type="evidence" value="ECO:0007669"/>
    <property type="project" value="UniProtKB-SubCell"/>
</dbReference>
<dbReference type="Pfam" id="PF02308">
    <property type="entry name" value="MgtC"/>
    <property type="match status" value="1"/>
</dbReference>
<organism evidence="9 10">
    <name type="scientific">Kosmotoga arenicorallina S304</name>
    <dbReference type="NCBI Taxonomy" id="1453497"/>
    <lineage>
        <taxon>Bacteria</taxon>
        <taxon>Thermotogati</taxon>
        <taxon>Thermotogota</taxon>
        <taxon>Thermotogae</taxon>
        <taxon>Kosmotogales</taxon>
        <taxon>Kosmotogaceae</taxon>
        <taxon>Kosmotoga</taxon>
    </lineage>
</organism>
<comment type="similarity">
    <text evidence="2">Belongs to the MgtC/SapB family.</text>
</comment>
<evidence type="ECO:0000256" key="2">
    <source>
        <dbReference type="ARBA" id="ARBA00009298"/>
    </source>
</evidence>
<evidence type="ECO:0000313" key="9">
    <source>
        <dbReference type="EMBL" id="OAA29160.1"/>
    </source>
</evidence>
<feature type="transmembrane region" description="Helical" evidence="7">
    <location>
        <begin position="114"/>
        <end position="133"/>
    </location>
</feature>
<evidence type="ECO:0000256" key="7">
    <source>
        <dbReference type="SAM" id="Phobius"/>
    </source>
</evidence>
<dbReference type="STRING" id="1453497.AT15_03990"/>
<accession>A0A176JZ56</accession>
<comment type="caution">
    <text evidence="9">The sequence shown here is derived from an EMBL/GenBank/DDBJ whole genome shotgun (WGS) entry which is preliminary data.</text>
</comment>
<protein>
    <submittedName>
        <fullName evidence="9">Magnesium transporter MgtC</fullName>
    </submittedName>
</protein>
<name>A0A176JZ56_9BACT</name>
<evidence type="ECO:0000256" key="6">
    <source>
        <dbReference type="ARBA" id="ARBA00023136"/>
    </source>
</evidence>
<keyword evidence="10" id="KW-1185">Reference proteome</keyword>
<feature type="transmembrane region" description="Helical" evidence="7">
    <location>
        <begin position="36"/>
        <end position="54"/>
    </location>
</feature>
<evidence type="ECO:0000256" key="4">
    <source>
        <dbReference type="ARBA" id="ARBA00022692"/>
    </source>
</evidence>
<comment type="subcellular location">
    <subcellularLocation>
        <location evidence="1">Cell membrane</location>
        <topology evidence="1">Multi-pass membrane protein</topology>
    </subcellularLocation>
</comment>
<evidence type="ECO:0000256" key="5">
    <source>
        <dbReference type="ARBA" id="ARBA00022989"/>
    </source>
</evidence>
<feature type="transmembrane region" description="Helical" evidence="7">
    <location>
        <begin position="90"/>
        <end position="108"/>
    </location>
</feature>
<evidence type="ECO:0000259" key="8">
    <source>
        <dbReference type="Pfam" id="PF02308"/>
    </source>
</evidence>
<evidence type="ECO:0000256" key="3">
    <source>
        <dbReference type="ARBA" id="ARBA00022475"/>
    </source>
</evidence>
<feature type="domain" description="MgtC/SapB/SrpB/YhiD N-terminal" evidence="8">
    <location>
        <begin position="11"/>
        <end position="133"/>
    </location>
</feature>
<dbReference type="PANTHER" id="PTHR33778:SF1">
    <property type="entry name" value="MAGNESIUM TRANSPORTER YHID-RELATED"/>
    <property type="match status" value="1"/>
</dbReference>
<dbReference type="PANTHER" id="PTHR33778">
    <property type="entry name" value="PROTEIN MGTC"/>
    <property type="match status" value="1"/>
</dbReference>
<reference evidence="9 10" key="1">
    <citation type="submission" date="2014-02" db="EMBL/GenBank/DDBJ databases">
        <title>Kosmotoga genome sequencing.</title>
        <authorList>
            <person name="Pollo S.M."/>
            <person name="Charchuk R."/>
            <person name="Nesbo C.L."/>
        </authorList>
    </citation>
    <scope>NUCLEOTIDE SEQUENCE [LARGE SCALE GENOMIC DNA]</scope>
    <source>
        <strain evidence="9 10">S304</strain>
    </source>
</reference>
<keyword evidence="4 7" id="KW-0812">Transmembrane</keyword>
<dbReference type="PRINTS" id="PR01837">
    <property type="entry name" value="MGTCSAPBPROT"/>
</dbReference>